<proteinExistence type="predicted"/>
<gene>
    <name evidence="1" type="ORF">MIND_01419900</name>
</gene>
<dbReference type="RefSeq" id="XP_037212968.1">
    <property type="nucleotide sequence ID" value="XM_037370587.1"/>
</dbReference>
<dbReference type="InterPro" id="IPR032675">
    <property type="entry name" value="LRR_dom_sf"/>
</dbReference>
<organism evidence="1 2">
    <name type="scientific">Mycena indigotica</name>
    <dbReference type="NCBI Taxonomy" id="2126181"/>
    <lineage>
        <taxon>Eukaryota</taxon>
        <taxon>Fungi</taxon>
        <taxon>Dikarya</taxon>
        <taxon>Basidiomycota</taxon>
        <taxon>Agaricomycotina</taxon>
        <taxon>Agaricomycetes</taxon>
        <taxon>Agaricomycetidae</taxon>
        <taxon>Agaricales</taxon>
        <taxon>Marasmiineae</taxon>
        <taxon>Mycenaceae</taxon>
        <taxon>Mycena</taxon>
    </lineage>
</organism>
<evidence type="ECO:0008006" key="3">
    <source>
        <dbReference type="Google" id="ProtNLM"/>
    </source>
</evidence>
<name>A0A8H6RYK5_9AGAR</name>
<dbReference type="SUPFAM" id="SSF52047">
    <property type="entry name" value="RNI-like"/>
    <property type="match status" value="1"/>
</dbReference>
<evidence type="ECO:0000313" key="2">
    <source>
        <dbReference type="Proteomes" id="UP000636479"/>
    </source>
</evidence>
<protein>
    <recommendedName>
        <fullName evidence="3">F-box domain-containing protein</fullName>
    </recommendedName>
</protein>
<dbReference type="EMBL" id="JACAZF010000019">
    <property type="protein sequence ID" value="KAF7288746.1"/>
    <property type="molecule type" value="Genomic_DNA"/>
</dbReference>
<dbReference type="OrthoDB" id="3543113at2759"/>
<evidence type="ECO:0000313" key="1">
    <source>
        <dbReference type="EMBL" id="KAF7288746.1"/>
    </source>
</evidence>
<dbReference type="Gene3D" id="3.80.10.10">
    <property type="entry name" value="Ribonuclease Inhibitor"/>
    <property type="match status" value="1"/>
</dbReference>
<reference evidence="1" key="1">
    <citation type="submission" date="2020-05" db="EMBL/GenBank/DDBJ databases">
        <title>Mycena genomes resolve the evolution of fungal bioluminescence.</title>
        <authorList>
            <person name="Tsai I.J."/>
        </authorList>
    </citation>
    <scope>NUCLEOTIDE SEQUENCE</scope>
    <source>
        <strain evidence="1">171206Taipei</strain>
    </source>
</reference>
<accession>A0A8H6RYK5</accession>
<comment type="caution">
    <text evidence="1">The sequence shown here is derived from an EMBL/GenBank/DDBJ whole genome shotgun (WGS) entry which is preliminary data.</text>
</comment>
<keyword evidence="2" id="KW-1185">Reference proteome</keyword>
<dbReference type="GeneID" id="59353103"/>
<dbReference type="AlphaFoldDB" id="A0A8H6RYK5"/>
<dbReference type="Proteomes" id="UP000636479">
    <property type="component" value="Unassembled WGS sequence"/>
</dbReference>
<sequence>MHRCLETPEIALQVVQQLANLPRDMSVPSLARLARTCRLFSDFALEELWRGDKFVRRPLLHLLRCFPPDLVEIIERNDGTRTGVNQLRPLVVEDLDRPQRYFRLVKALSYHPGDTTLDTRILTLFSTWIPWDCIFPSLQTLTWSTEYAHADGDSPEIANLLRFLLAPQLRTLHLNGIGDVTLSLLTTVASRKLPIRELSISATTASSPAPSISAFLRSLRGLKSLEIEAPVDQQAFCHLSSLPTLESLIVQGTFDICPCHNSQHESFPALNDSSWYSSDLNDIIRFLPTIRASPLNSFYLDPDLSTTTTLVSAVISGLAALPGPIQVLRKFTIIHLLSEAEGRWEGDWRISASALAHLARFTGLTNVALAAPGGFDLDDDALAAFLGQLQQLERLCLTHPKTTTRLTLGALVIAARHTTLQFLVLTMDGGTGPLPAVGISSASMLTELYVGHTHVGDPALMARFLRSLFPELKHIGNAWSDEVDELDGEATEAELAALAEAQLLELRWEAVAEIVERSEVEQ</sequence>